<reference evidence="2 3" key="1">
    <citation type="submission" date="2020-08" db="EMBL/GenBank/DDBJ databases">
        <title>Sphingobacterium sp. DN00404 isolated from aquaculture water.</title>
        <authorList>
            <person name="Zhang M."/>
        </authorList>
    </citation>
    <scope>NUCLEOTIDE SEQUENCE [LARGE SCALE GENOMIC DNA]</scope>
    <source>
        <strain evidence="2 3">DN00404</strain>
    </source>
</reference>
<organism evidence="2 3">
    <name type="scientific">Sphingobacterium micropteri</name>
    <dbReference type="NCBI Taxonomy" id="2763501"/>
    <lineage>
        <taxon>Bacteria</taxon>
        <taxon>Pseudomonadati</taxon>
        <taxon>Bacteroidota</taxon>
        <taxon>Sphingobacteriia</taxon>
        <taxon>Sphingobacteriales</taxon>
        <taxon>Sphingobacteriaceae</taxon>
        <taxon>Sphingobacterium</taxon>
    </lineage>
</organism>
<dbReference type="Proteomes" id="UP000602759">
    <property type="component" value="Unassembled WGS sequence"/>
</dbReference>
<dbReference type="SUPFAM" id="SSF56935">
    <property type="entry name" value="Porins"/>
    <property type="match status" value="1"/>
</dbReference>
<evidence type="ECO:0000313" key="3">
    <source>
        <dbReference type="Proteomes" id="UP000602759"/>
    </source>
</evidence>
<comment type="caution">
    <text evidence="2">The sequence shown here is derived from an EMBL/GenBank/DDBJ whole genome shotgun (WGS) entry which is preliminary data.</text>
</comment>
<sequence>MAFCKSFIVLLLIAIVINSLGAPLDCDCGYKYRNTRDSTKRYSLEIVDSITNKAIPSVTAYVYNESKLVQMESSNNRGIINFLWNDSSISPKVNVKHLAYKEQTIDNLNQDETTAVVFLSPRSIVIDTVELSSQPSDTITFKLDSVATQRDKMNKAILTLEGFHIQDDILYYKLKPIDKVLVNGEVFFYSDADELLKLLPAFIIDKVKIYDTVDSLEIQDNQIPYKEMNLITYEDKKNGFFGDINMSGGKHKTRDIGYSLFLTLAKNKIHSRASRNNIARYWDSDILTLRNLQPINNQLFQDIILKHSNTSIQNLTISNDLTYSTNAVIDRDEKVDSIIQHSVMSTIYSVNQSTSRNNNFNYLSSLQYRTKSIQANLTPSLSFFNSTNNFTKESTVNKNSNLNSRTINQNSFQNINIPYTQLITLKDNQRLRVSFNYSYNKNRMQDTVTRDDETSTYSIKTNIAKEFSPGIEYAYQISKPIHISVGSKFAKRSNSNSNKTRVVPRDTLTTSSENYTSKLFSNQANISYKAGSFQTLGTVSLNKIEENYIYSDASNKRTRNNFLFHFNTKYLYKNWDFSGSFNQTNILPSIQQIISDPRITNNSNVYVGNPHLTTGYSRKYELSLAHSNNQNGNHVSLQMSSAQSINGIEERFHLLSADTTINGVIIPGGMVLISPVNGVRKHGYNTNLSYYINKTFVENMRTNINLSFSNSYSIYQNNPNEKKNSVSMGVNVQYDTHMLKMRLNYDYGLNYHQIESNDNLRMLHQSVNNYIAFNGLSLFRLESNATLSMNRFSNDFTFDQIYWNLIAYQHILKSQKLKVQFAVNNILNTQQNVLFDINNNIASQSSTNINGRFWIVTLSYQVAKFGF</sequence>
<protein>
    <submittedName>
        <fullName evidence="2">Outer membrane beta-barrel protein</fullName>
    </submittedName>
</protein>
<feature type="signal peptide" evidence="1">
    <location>
        <begin position="1"/>
        <end position="21"/>
    </location>
</feature>
<gene>
    <name evidence="2" type="ORF">H8B06_15460</name>
</gene>
<evidence type="ECO:0000313" key="2">
    <source>
        <dbReference type="EMBL" id="MBD1434231.1"/>
    </source>
</evidence>
<keyword evidence="1" id="KW-0732">Signal</keyword>
<feature type="chain" id="PRO_5047091706" evidence="1">
    <location>
        <begin position="22"/>
        <end position="867"/>
    </location>
</feature>
<dbReference type="RefSeq" id="WP_223857707.1">
    <property type="nucleotide sequence ID" value="NZ_JACOIK010000011.1"/>
</dbReference>
<evidence type="ECO:0000256" key="1">
    <source>
        <dbReference type="SAM" id="SignalP"/>
    </source>
</evidence>
<accession>A0ABR7YSC0</accession>
<proteinExistence type="predicted"/>
<name>A0ABR7YSC0_9SPHI</name>
<keyword evidence="3" id="KW-1185">Reference proteome</keyword>
<dbReference type="EMBL" id="JACOIK010000011">
    <property type="protein sequence ID" value="MBD1434231.1"/>
    <property type="molecule type" value="Genomic_DNA"/>
</dbReference>